<dbReference type="OrthoDB" id="9788704at2"/>
<protein>
    <submittedName>
        <fullName evidence="1">Uncharacterized protein</fullName>
    </submittedName>
</protein>
<dbReference type="EMBL" id="LDPH01000022">
    <property type="protein sequence ID" value="KLV24099.1"/>
    <property type="molecule type" value="Genomic_DNA"/>
</dbReference>
<accession>A0A0J1IDP3</accession>
<dbReference type="InterPro" id="IPR001943">
    <property type="entry name" value="UVR_dom"/>
</dbReference>
<dbReference type="SUPFAM" id="SSF46600">
    <property type="entry name" value="C-terminal UvrC-binding domain of UvrB"/>
    <property type="match status" value="1"/>
</dbReference>
<dbReference type="InterPro" id="IPR036876">
    <property type="entry name" value="UVR_dom_sf"/>
</dbReference>
<dbReference type="GO" id="GO:0050897">
    <property type="term" value="F:cobalt ion binding"/>
    <property type="evidence" value="ECO:0007669"/>
    <property type="project" value="TreeGrafter"/>
</dbReference>
<dbReference type="PROSITE" id="PS50151">
    <property type="entry name" value="UVR"/>
    <property type="match status" value="1"/>
</dbReference>
<dbReference type="RefSeq" id="WP_047943689.1">
    <property type="nucleotide sequence ID" value="NZ_CP053989.1"/>
</dbReference>
<dbReference type="GO" id="GO:1990170">
    <property type="term" value="P:stress response to cadmium ion"/>
    <property type="evidence" value="ECO:0007669"/>
    <property type="project" value="TreeGrafter"/>
</dbReference>
<name>A0A0J1IDP3_NIACI</name>
<proteinExistence type="predicted"/>
<dbReference type="Gene3D" id="4.10.860.10">
    <property type="entry name" value="UVR domain"/>
    <property type="match status" value="1"/>
</dbReference>
<comment type="caution">
    <text evidence="1">The sequence shown here is derived from an EMBL/GenBank/DDBJ whole genome shotgun (WGS) entry which is preliminary data.</text>
</comment>
<dbReference type="GO" id="GO:0008270">
    <property type="term" value="F:zinc ion binding"/>
    <property type="evidence" value="ECO:0007669"/>
    <property type="project" value="TreeGrafter"/>
</dbReference>
<dbReference type="GO" id="GO:0046870">
    <property type="term" value="F:cadmium ion binding"/>
    <property type="evidence" value="ECO:0007669"/>
    <property type="project" value="TreeGrafter"/>
</dbReference>
<gene>
    <name evidence="1" type="ORF">ABW02_18145</name>
</gene>
<organism evidence="1 2">
    <name type="scientific">Niallia circulans</name>
    <name type="common">Bacillus circulans</name>
    <dbReference type="NCBI Taxonomy" id="1397"/>
    <lineage>
        <taxon>Bacteria</taxon>
        <taxon>Bacillati</taxon>
        <taxon>Bacillota</taxon>
        <taxon>Bacilli</taxon>
        <taxon>Bacillales</taxon>
        <taxon>Bacillaceae</taxon>
        <taxon>Niallia</taxon>
    </lineage>
</organism>
<dbReference type="PANTHER" id="PTHR38430">
    <property type="entry name" value="PROTEIN-ARGININE KINASE ACTIVATOR PROTEIN"/>
    <property type="match status" value="1"/>
</dbReference>
<dbReference type="Proteomes" id="UP000036045">
    <property type="component" value="Unassembled WGS sequence"/>
</dbReference>
<dbReference type="PIRSF" id="PIRSF015034">
    <property type="entry name" value="YacH"/>
    <property type="match status" value="1"/>
</dbReference>
<dbReference type="InterPro" id="IPR025542">
    <property type="entry name" value="YacH"/>
</dbReference>
<keyword evidence="2" id="KW-1185">Reference proteome</keyword>
<dbReference type="GO" id="GO:1990169">
    <property type="term" value="P:stress response to copper ion"/>
    <property type="evidence" value="ECO:0007669"/>
    <property type="project" value="TreeGrafter"/>
</dbReference>
<dbReference type="PANTHER" id="PTHR38430:SF1">
    <property type="entry name" value="PROTEIN-ARGININE KINASE ACTIVATOR PROTEIN"/>
    <property type="match status" value="1"/>
</dbReference>
<dbReference type="GO" id="GO:0005507">
    <property type="term" value="F:copper ion binding"/>
    <property type="evidence" value="ECO:0007669"/>
    <property type="project" value="TreeGrafter"/>
</dbReference>
<sequence>MMCSECNQRPATLHFSKNINGKITEFHLCEHCAKENGDIFMTNGSSGLSLNSLLAGLLNIEPSFQHITEDTYKRQQPLQCKECNMTFSQFRKLGKLGCPHCYDTFKDQLLPFIKRLHGGNIEHKGKIPERIGGHFLIKKEIEQLRIELKELINNEEFEKAAVIRDEIKDKEKQLTSFTEGGE</sequence>
<evidence type="ECO:0000313" key="2">
    <source>
        <dbReference type="Proteomes" id="UP000036045"/>
    </source>
</evidence>
<reference evidence="1 2" key="1">
    <citation type="submission" date="2015-05" db="EMBL/GenBank/DDBJ databases">
        <title>Whole genome sequence and identification of bacterial endophytes from Costus igneus.</title>
        <authorList>
            <person name="Lee Y.P."/>
            <person name="Gan H.M."/>
            <person name="Eng W."/>
            <person name="Wheatley M.S."/>
            <person name="Caraballo A."/>
            <person name="Polter S."/>
            <person name="Savka M.A."/>
            <person name="Hudson A.O."/>
        </authorList>
    </citation>
    <scope>NUCLEOTIDE SEQUENCE [LARGE SCALE GENOMIC DNA]</scope>
    <source>
        <strain evidence="1 2">RIT379</strain>
    </source>
</reference>
<dbReference type="GeneID" id="56347235"/>
<dbReference type="AlphaFoldDB" id="A0A0J1IDP3"/>
<dbReference type="PATRIC" id="fig|1397.4.peg.2337"/>
<dbReference type="Pfam" id="PF02151">
    <property type="entry name" value="UVR"/>
    <property type="match status" value="1"/>
</dbReference>
<evidence type="ECO:0000313" key="1">
    <source>
        <dbReference type="EMBL" id="KLV24099.1"/>
    </source>
</evidence>